<dbReference type="AlphaFoldDB" id="A0A0D2G8B5"/>
<evidence type="ECO:0000256" key="1">
    <source>
        <dbReference type="ARBA" id="ARBA00006625"/>
    </source>
</evidence>
<evidence type="ECO:0000313" key="5">
    <source>
        <dbReference type="Proteomes" id="UP000032233"/>
    </source>
</evidence>
<keyword evidence="5" id="KW-1185">Reference proteome</keyword>
<evidence type="ECO:0000256" key="2">
    <source>
        <dbReference type="ARBA" id="ARBA00022801"/>
    </source>
</evidence>
<reference evidence="4 5" key="1">
    <citation type="submission" date="2013-11" db="EMBL/GenBank/DDBJ databases">
        <title>Metagenomic analysis of a methanogenic consortium involved in long chain n-alkane degradation.</title>
        <authorList>
            <person name="Davidova I.A."/>
            <person name="Callaghan A.V."/>
            <person name="Wawrik B."/>
            <person name="Pruitt S."/>
            <person name="Marks C."/>
            <person name="Duncan K.E."/>
            <person name="Suflita J.M."/>
        </authorList>
    </citation>
    <scope>NUCLEOTIDE SEQUENCE [LARGE SCALE GENOMIC DNA]</scope>
    <source>
        <strain evidence="4 5">SPR</strain>
    </source>
</reference>
<protein>
    <recommendedName>
        <fullName evidence="3">Choloylglycine hydrolase/NAAA C-terminal domain-containing protein</fullName>
    </recommendedName>
</protein>
<dbReference type="PATRIC" id="fig|1429043.3.peg.5326"/>
<dbReference type="InterPro" id="IPR052193">
    <property type="entry name" value="Peptidase_C59"/>
</dbReference>
<keyword evidence="2" id="KW-0378">Hydrolase</keyword>
<dbReference type="InterPro" id="IPR029055">
    <property type="entry name" value="Ntn_hydrolases_N"/>
</dbReference>
<comment type="similarity">
    <text evidence="1">Belongs to the peptidase C59 family.</text>
</comment>
<evidence type="ECO:0000313" key="4">
    <source>
        <dbReference type="EMBL" id="KIX11192.1"/>
    </source>
</evidence>
<sequence>MGVITNNPTFDWHLTTLRNYGFLSGEPFKNKKWGELEITPLAAGSGFLGLPGDFTSPSRFVRAVVARTSRPTKGGLDTVQELFRILDNFNE</sequence>
<accession>A0A0D2G8B5</accession>
<proteinExistence type="inferred from homology"/>
<dbReference type="PANTHER" id="PTHR35527">
    <property type="entry name" value="CHOLOYLGLYCINE HYDROLASE"/>
    <property type="match status" value="1"/>
</dbReference>
<dbReference type="GO" id="GO:0016787">
    <property type="term" value="F:hydrolase activity"/>
    <property type="evidence" value="ECO:0007669"/>
    <property type="project" value="UniProtKB-KW"/>
</dbReference>
<dbReference type="InParanoid" id="A0A0D2G8B5"/>
<dbReference type="STRING" id="1429043.X474_25200"/>
<dbReference type="PANTHER" id="PTHR35527:SF2">
    <property type="entry name" value="HYDROLASE"/>
    <property type="match status" value="1"/>
</dbReference>
<dbReference type="Proteomes" id="UP000032233">
    <property type="component" value="Unassembled WGS sequence"/>
</dbReference>
<name>A0A0D2G8B5_9BACT</name>
<dbReference type="Pfam" id="PF02275">
    <property type="entry name" value="CBAH"/>
    <property type="match status" value="1"/>
</dbReference>
<comment type="caution">
    <text evidence="4">The sequence shown here is derived from an EMBL/GenBank/DDBJ whole genome shotgun (WGS) entry which is preliminary data.</text>
</comment>
<feature type="domain" description="Choloylglycine hydrolase/NAAA C-terminal" evidence="3">
    <location>
        <begin position="1"/>
        <end position="89"/>
    </location>
</feature>
<gene>
    <name evidence="4" type="ORF">X474_25200</name>
</gene>
<organism evidence="4 5">
    <name type="scientific">Dethiosulfatarculus sandiegensis</name>
    <dbReference type="NCBI Taxonomy" id="1429043"/>
    <lineage>
        <taxon>Bacteria</taxon>
        <taxon>Pseudomonadati</taxon>
        <taxon>Thermodesulfobacteriota</taxon>
        <taxon>Desulfarculia</taxon>
        <taxon>Desulfarculales</taxon>
        <taxon>Desulfarculaceae</taxon>
        <taxon>Dethiosulfatarculus</taxon>
    </lineage>
</organism>
<dbReference type="EMBL" id="AZAC01000067">
    <property type="protein sequence ID" value="KIX11192.1"/>
    <property type="molecule type" value="Genomic_DNA"/>
</dbReference>
<dbReference type="Gene3D" id="3.60.60.10">
    <property type="entry name" value="Penicillin V Acylase, Chain A"/>
    <property type="match status" value="1"/>
</dbReference>
<evidence type="ECO:0000259" key="3">
    <source>
        <dbReference type="Pfam" id="PF02275"/>
    </source>
</evidence>
<dbReference type="InterPro" id="IPR029132">
    <property type="entry name" value="CBAH/NAAA_C"/>
</dbReference>
<dbReference type="SUPFAM" id="SSF56235">
    <property type="entry name" value="N-terminal nucleophile aminohydrolases (Ntn hydrolases)"/>
    <property type="match status" value="1"/>
</dbReference>